<proteinExistence type="predicted"/>
<keyword evidence="1" id="KW-1133">Transmembrane helix</keyword>
<name>A0A1M7Z6T7_9BACT</name>
<keyword evidence="3" id="KW-1185">Reference proteome</keyword>
<dbReference type="EMBL" id="FRXN01000001">
    <property type="protein sequence ID" value="SHO60658.1"/>
    <property type="molecule type" value="Genomic_DNA"/>
</dbReference>
<dbReference type="Proteomes" id="UP000184609">
    <property type="component" value="Unassembled WGS sequence"/>
</dbReference>
<reference evidence="3" key="1">
    <citation type="submission" date="2016-12" db="EMBL/GenBank/DDBJ databases">
        <authorList>
            <person name="Varghese N."/>
            <person name="Submissions S."/>
        </authorList>
    </citation>
    <scope>NUCLEOTIDE SEQUENCE [LARGE SCALE GENOMIC DNA]</scope>
    <source>
        <strain evidence="3">DSM 25035</strain>
    </source>
</reference>
<evidence type="ECO:0008006" key="4">
    <source>
        <dbReference type="Google" id="ProtNLM"/>
    </source>
</evidence>
<evidence type="ECO:0000313" key="2">
    <source>
        <dbReference type="EMBL" id="SHO60658.1"/>
    </source>
</evidence>
<feature type="transmembrane region" description="Helical" evidence="1">
    <location>
        <begin position="43"/>
        <end position="63"/>
    </location>
</feature>
<feature type="transmembrane region" description="Helical" evidence="1">
    <location>
        <begin position="15"/>
        <end position="37"/>
    </location>
</feature>
<gene>
    <name evidence="2" type="ORF">SAMN04488108_0940</name>
</gene>
<dbReference type="OrthoDB" id="780137at2"/>
<protein>
    <recommendedName>
        <fullName evidence="4">Tryptophan-rich sensory protein</fullName>
    </recommendedName>
</protein>
<organism evidence="2 3">
    <name type="scientific">Algoriphagus zhangzhouensis</name>
    <dbReference type="NCBI Taxonomy" id="1073327"/>
    <lineage>
        <taxon>Bacteria</taxon>
        <taxon>Pseudomonadati</taxon>
        <taxon>Bacteroidota</taxon>
        <taxon>Cytophagia</taxon>
        <taxon>Cytophagales</taxon>
        <taxon>Cyclobacteriaceae</taxon>
        <taxon>Algoriphagus</taxon>
    </lineage>
</organism>
<keyword evidence="1" id="KW-0472">Membrane</keyword>
<dbReference type="AlphaFoldDB" id="A0A1M7Z6T7"/>
<dbReference type="RefSeq" id="WP_073570561.1">
    <property type="nucleotide sequence ID" value="NZ_FRXN01000001.1"/>
</dbReference>
<dbReference type="STRING" id="1073327.SAMN04488108_0940"/>
<feature type="transmembrane region" description="Helical" evidence="1">
    <location>
        <begin position="119"/>
        <end position="136"/>
    </location>
</feature>
<sequence length="727" mass="83302">MKSLQKHIVSVEWQIWFNLIAKALLIGITWSLVMNAILPDNTWLKAIFSGPIAILAAFYLGVFKSHRKEALQLIHQHSGNLEFSLELLEKENPSLVERLQLERISKQIPNRILVFQKGLLPYAIALILITILLYLIREADFNAETKESLIENVISVTSDSIAEKEVVLSTSSVKIQFPSYTGIPLKSQESLEIKALKGSQITWELGFQNTENTEVFIVNSLGEKLPFSKREGRYLLQENLVSSGIYSIQAFSGENAVFESDFYSIEAIEDQSPQIIPAEKETYKFFFPGNNPKLNLGAQISDDFRVTEVVLVATMARGKGENVKFREMRFPVETKVFQSKQTNFILDVSQLEFQPGDELYYYWLATDNKAPEANSSRTDTFFIKYFDQSDDSDAAMEGMAINVLPEYFRSQRQIIIDTEKLIAERKTKPTQDFNYTSNEIGYDQKLLRLRYGQYMGEEFESDAGGASMEGEEGDLLSSYMHLHDQEGEHNPDFKPAEVHEEKHAHEEEEESQGGGIESLLSDYMHAHDSEEMNTYFEQSTRGALKSALEQMWQAELHLRLFEPEESLPYQYKALEFLKTVQQKSRVYIKKTGYDPPPIKEEEKRLTGDLEELESGIQKELAELEKRIEPLASLVLGYLVQDGLDSEEKSNVQELGKLWTERMQNSGLQDWDLLLHLQELEAGKLNEKGRNILKEKLYPFAKNYKSVGTSYLSTQELKKAFQKNSQSW</sequence>
<evidence type="ECO:0000256" key="1">
    <source>
        <dbReference type="SAM" id="Phobius"/>
    </source>
</evidence>
<keyword evidence="1" id="KW-0812">Transmembrane</keyword>
<evidence type="ECO:0000313" key="3">
    <source>
        <dbReference type="Proteomes" id="UP000184609"/>
    </source>
</evidence>
<accession>A0A1M7Z6T7</accession>